<accession>A0ACC1PDP3</accession>
<dbReference type="EMBL" id="JAPDGR010000397">
    <property type="protein sequence ID" value="KAJ2990635.1"/>
    <property type="molecule type" value="Genomic_DNA"/>
</dbReference>
<proteinExistence type="predicted"/>
<name>A0ACC1PDP3_9PEZI</name>
<organism evidence="1 2">
    <name type="scientific">Xylaria curta</name>
    <dbReference type="NCBI Taxonomy" id="42375"/>
    <lineage>
        <taxon>Eukaryota</taxon>
        <taxon>Fungi</taxon>
        <taxon>Dikarya</taxon>
        <taxon>Ascomycota</taxon>
        <taxon>Pezizomycotina</taxon>
        <taxon>Sordariomycetes</taxon>
        <taxon>Xylariomycetidae</taxon>
        <taxon>Xylariales</taxon>
        <taxon>Xylariaceae</taxon>
        <taxon>Xylaria</taxon>
    </lineage>
</organism>
<sequence>MQYLVLFTSLLLGATATPVEQRQTAPEAQVSSFTAHTNLGGTGASIGFDFEIAGLVSAHCSYSDTTSGSRVPNVGLTDCDDQTVRWEFFHEPPRGAPYRLVVVYTPAGGPETYTQALPETDFPEVSFDNSTTGFVYVGEPKFGLYRVT</sequence>
<comment type="caution">
    <text evidence="1">The sequence shown here is derived from an EMBL/GenBank/DDBJ whole genome shotgun (WGS) entry which is preliminary data.</text>
</comment>
<reference evidence="1" key="1">
    <citation type="submission" date="2022-10" db="EMBL/GenBank/DDBJ databases">
        <title>Genome Sequence of Xylaria curta.</title>
        <authorList>
            <person name="Buettner E."/>
        </authorList>
    </citation>
    <scope>NUCLEOTIDE SEQUENCE</scope>
    <source>
        <strain evidence="1">Babe10</strain>
    </source>
</reference>
<evidence type="ECO:0000313" key="2">
    <source>
        <dbReference type="Proteomes" id="UP001143856"/>
    </source>
</evidence>
<gene>
    <name evidence="1" type="ORF">NUW58_g2848</name>
</gene>
<evidence type="ECO:0000313" key="1">
    <source>
        <dbReference type="EMBL" id="KAJ2990635.1"/>
    </source>
</evidence>
<protein>
    <submittedName>
        <fullName evidence="1">Uncharacterized protein</fullName>
    </submittedName>
</protein>
<dbReference type="Proteomes" id="UP001143856">
    <property type="component" value="Unassembled WGS sequence"/>
</dbReference>
<keyword evidence="2" id="KW-1185">Reference proteome</keyword>